<name>A0A814G2D9_ADIRI</name>
<keyword evidence="5" id="KW-0560">Oxidoreductase</keyword>
<evidence type="ECO:0000256" key="1">
    <source>
        <dbReference type="ARBA" id="ARBA00001970"/>
    </source>
</evidence>
<evidence type="ECO:0000256" key="5">
    <source>
        <dbReference type="ARBA" id="ARBA00023002"/>
    </source>
</evidence>
<sequence length="112" mass="11937">MPQHLRVSFGRILGTYQVLTGAARSSQQILLRICLNGAANHGFISRSGITTLAELVQMHQDLYNVGLDLAIVLATVTVALDGDILTGKLFIGKESSAVPGLLRTLGELNAHN</sequence>
<dbReference type="EMBL" id="CAJNOR010000724">
    <property type="protein sequence ID" value="CAF0991841.1"/>
    <property type="molecule type" value="Genomic_DNA"/>
</dbReference>
<keyword evidence="10" id="KW-1185">Reference proteome</keyword>
<evidence type="ECO:0000259" key="8">
    <source>
        <dbReference type="Pfam" id="PF01328"/>
    </source>
</evidence>
<dbReference type="InterPro" id="IPR000028">
    <property type="entry name" value="Chloroperoxidase"/>
</dbReference>
<comment type="similarity">
    <text evidence="7">Belongs to the chloroperoxidase family.</text>
</comment>
<feature type="domain" description="Heme haloperoxidase family profile" evidence="8">
    <location>
        <begin position="35"/>
        <end position="112"/>
    </location>
</feature>
<dbReference type="InterPro" id="IPR036851">
    <property type="entry name" value="Chloroperoxidase-like_sf"/>
</dbReference>
<dbReference type="GO" id="GO:0046872">
    <property type="term" value="F:metal ion binding"/>
    <property type="evidence" value="ECO:0007669"/>
    <property type="project" value="UniProtKB-KW"/>
</dbReference>
<dbReference type="SUPFAM" id="SSF47571">
    <property type="entry name" value="Cloroperoxidase"/>
    <property type="match status" value="1"/>
</dbReference>
<comment type="caution">
    <text evidence="9">The sequence shown here is derived from an EMBL/GenBank/DDBJ whole genome shotgun (WGS) entry which is preliminary data.</text>
</comment>
<organism evidence="9 10">
    <name type="scientific">Adineta ricciae</name>
    <name type="common">Rotifer</name>
    <dbReference type="NCBI Taxonomy" id="249248"/>
    <lineage>
        <taxon>Eukaryota</taxon>
        <taxon>Metazoa</taxon>
        <taxon>Spiralia</taxon>
        <taxon>Gnathifera</taxon>
        <taxon>Rotifera</taxon>
        <taxon>Eurotatoria</taxon>
        <taxon>Bdelloidea</taxon>
        <taxon>Adinetida</taxon>
        <taxon>Adinetidae</taxon>
        <taxon>Adineta</taxon>
    </lineage>
</organism>
<dbReference type="Proteomes" id="UP000663828">
    <property type="component" value="Unassembled WGS sequence"/>
</dbReference>
<protein>
    <recommendedName>
        <fullName evidence="8">Heme haloperoxidase family profile domain-containing protein</fullName>
    </recommendedName>
</protein>
<dbReference type="GO" id="GO:0004601">
    <property type="term" value="F:peroxidase activity"/>
    <property type="evidence" value="ECO:0007669"/>
    <property type="project" value="UniProtKB-KW"/>
</dbReference>
<keyword evidence="3" id="KW-0349">Heme</keyword>
<keyword evidence="2" id="KW-0575">Peroxidase</keyword>
<reference evidence="9" key="1">
    <citation type="submission" date="2021-02" db="EMBL/GenBank/DDBJ databases">
        <authorList>
            <person name="Nowell W R."/>
        </authorList>
    </citation>
    <scope>NUCLEOTIDE SEQUENCE</scope>
</reference>
<dbReference type="Gene3D" id="1.10.489.10">
    <property type="entry name" value="Chloroperoxidase-like"/>
    <property type="match status" value="1"/>
</dbReference>
<evidence type="ECO:0000256" key="2">
    <source>
        <dbReference type="ARBA" id="ARBA00022559"/>
    </source>
</evidence>
<evidence type="ECO:0000256" key="6">
    <source>
        <dbReference type="ARBA" id="ARBA00023004"/>
    </source>
</evidence>
<keyword evidence="4" id="KW-0479">Metal-binding</keyword>
<dbReference type="Pfam" id="PF01328">
    <property type="entry name" value="Peroxidase_2"/>
    <property type="match status" value="1"/>
</dbReference>
<comment type="cofactor">
    <cofactor evidence="1">
        <name>heme b</name>
        <dbReference type="ChEBI" id="CHEBI:60344"/>
    </cofactor>
</comment>
<keyword evidence="6" id="KW-0408">Iron</keyword>
<accession>A0A814G2D9</accession>
<gene>
    <name evidence="9" type="ORF">XAT740_LOCUS12738</name>
</gene>
<evidence type="ECO:0000313" key="10">
    <source>
        <dbReference type="Proteomes" id="UP000663828"/>
    </source>
</evidence>
<evidence type="ECO:0000313" key="9">
    <source>
        <dbReference type="EMBL" id="CAF0991841.1"/>
    </source>
</evidence>
<evidence type="ECO:0000256" key="3">
    <source>
        <dbReference type="ARBA" id="ARBA00022617"/>
    </source>
</evidence>
<dbReference type="PANTHER" id="PTHR33577:SF15">
    <property type="entry name" value="HEME HALOPEROXIDASE FAMILY PROFILE DOMAIN-CONTAINING PROTEIN"/>
    <property type="match status" value="1"/>
</dbReference>
<evidence type="ECO:0000256" key="7">
    <source>
        <dbReference type="ARBA" id="ARBA00025795"/>
    </source>
</evidence>
<proteinExistence type="inferred from homology"/>
<dbReference type="PANTHER" id="PTHR33577">
    <property type="entry name" value="STERIGMATOCYSTIN BIOSYNTHESIS PEROXIDASE STCC-RELATED"/>
    <property type="match status" value="1"/>
</dbReference>
<evidence type="ECO:0000256" key="4">
    <source>
        <dbReference type="ARBA" id="ARBA00022723"/>
    </source>
</evidence>
<dbReference type="AlphaFoldDB" id="A0A814G2D9"/>